<evidence type="ECO:0000256" key="4">
    <source>
        <dbReference type="ARBA" id="ARBA00022723"/>
    </source>
</evidence>
<dbReference type="PRINTS" id="PR00465">
    <property type="entry name" value="EP450IV"/>
</dbReference>
<organism evidence="9 10">
    <name type="scientific">Apiospora hydei</name>
    <dbReference type="NCBI Taxonomy" id="1337664"/>
    <lineage>
        <taxon>Eukaryota</taxon>
        <taxon>Fungi</taxon>
        <taxon>Dikarya</taxon>
        <taxon>Ascomycota</taxon>
        <taxon>Pezizomycotina</taxon>
        <taxon>Sordariomycetes</taxon>
        <taxon>Xylariomycetidae</taxon>
        <taxon>Amphisphaeriales</taxon>
        <taxon>Apiosporaceae</taxon>
        <taxon>Apiospora</taxon>
    </lineage>
</organism>
<feature type="transmembrane region" description="Helical" evidence="8">
    <location>
        <begin position="20"/>
        <end position="37"/>
    </location>
</feature>
<keyword evidence="10" id="KW-1185">Reference proteome</keyword>
<feature type="non-terminal residue" evidence="9">
    <location>
        <position position="1"/>
    </location>
</feature>
<evidence type="ECO:0000313" key="10">
    <source>
        <dbReference type="Proteomes" id="UP001433268"/>
    </source>
</evidence>
<keyword evidence="8" id="KW-0812">Transmembrane</keyword>
<evidence type="ECO:0000256" key="2">
    <source>
        <dbReference type="ARBA" id="ARBA00010617"/>
    </source>
</evidence>
<dbReference type="PRINTS" id="PR00385">
    <property type="entry name" value="P450"/>
</dbReference>
<dbReference type="CDD" id="cd11060">
    <property type="entry name" value="CYP57A1-like"/>
    <property type="match status" value="1"/>
</dbReference>
<dbReference type="InterPro" id="IPR002403">
    <property type="entry name" value="Cyt_P450_E_grp-IV"/>
</dbReference>
<proteinExistence type="inferred from homology"/>
<keyword evidence="3 7" id="KW-0349">Heme</keyword>
<evidence type="ECO:0000256" key="5">
    <source>
        <dbReference type="ARBA" id="ARBA00023004"/>
    </source>
</evidence>
<evidence type="ECO:0000256" key="8">
    <source>
        <dbReference type="SAM" id="Phobius"/>
    </source>
</evidence>
<evidence type="ECO:0008006" key="11">
    <source>
        <dbReference type="Google" id="ProtNLM"/>
    </source>
</evidence>
<sequence length="532" mass="60160">FHKTNPTPDMSSSVASSSTLLWALVLFIATHAGWTVLSHCRSPLRQFPGPFLARWTNLWRFYHTLRGDMHLVNLRAHQKYGPVVRTGPNNLDLDLPGLIKTVYSSDGRWRKTEFYPPASNVMDGRVVFNLFSLQDPAEHARQKRPVAKHYSPAGVLTLEPHVDETIRLLCRRLEERYMSANDGEGTSELFSSGFVIGQWIKMCKLKALQPLCPYTWDVIGQITFSKHFGYLQAGHDFDGHIWLSNKGADYLASVSQIPWLDRLIDKNPLIPVAGATALLGSTLKYLEERYAGRDGHSTHQRDFLDKFLEAQNEHPDVVDRCQVVSYLAINMLAGADTTAIAIKAVLYYALRTPGLGLYCRGVLSYAEVRAQVPYLEAVVREALRMHPGVAMVLPRYVPTGGLELPGGLGVVPPGTSVGMNPYVLGRNQEVWGLDADEFRPERWLRRDEQEIETEEAYAVRLRAMNSADLTFGAGSRVCLGKHLGLLQVYKVAATLIMLYDMELVDPTKEWWVRCPFFLRQKGPEIRIRRRRR</sequence>
<reference evidence="9 10" key="1">
    <citation type="submission" date="2023-01" db="EMBL/GenBank/DDBJ databases">
        <title>Analysis of 21 Apiospora genomes using comparative genomics revels a genus with tremendous synthesis potential of carbohydrate active enzymes and secondary metabolites.</title>
        <authorList>
            <person name="Sorensen T."/>
        </authorList>
    </citation>
    <scope>NUCLEOTIDE SEQUENCE [LARGE SCALE GENOMIC DNA]</scope>
    <source>
        <strain evidence="9 10">CBS 114990</strain>
    </source>
</reference>
<name>A0ABR1WWI1_9PEZI</name>
<dbReference type="Proteomes" id="UP001433268">
    <property type="component" value="Unassembled WGS sequence"/>
</dbReference>
<dbReference type="SUPFAM" id="SSF48264">
    <property type="entry name" value="Cytochrome P450"/>
    <property type="match status" value="1"/>
</dbReference>
<evidence type="ECO:0000256" key="3">
    <source>
        <dbReference type="ARBA" id="ARBA00022617"/>
    </source>
</evidence>
<dbReference type="EMBL" id="JAQQWN010000004">
    <property type="protein sequence ID" value="KAK8087524.1"/>
    <property type="molecule type" value="Genomic_DNA"/>
</dbReference>
<keyword evidence="4 7" id="KW-0479">Metal-binding</keyword>
<evidence type="ECO:0000256" key="6">
    <source>
        <dbReference type="ARBA" id="ARBA00023033"/>
    </source>
</evidence>
<evidence type="ECO:0000256" key="7">
    <source>
        <dbReference type="RuleBase" id="RU000461"/>
    </source>
</evidence>
<dbReference type="Pfam" id="PF00067">
    <property type="entry name" value="p450"/>
    <property type="match status" value="1"/>
</dbReference>
<dbReference type="Gene3D" id="1.10.630.10">
    <property type="entry name" value="Cytochrome P450"/>
    <property type="match status" value="1"/>
</dbReference>
<accession>A0ABR1WWI1</accession>
<comment type="cofactor">
    <cofactor evidence="1">
        <name>heme</name>
        <dbReference type="ChEBI" id="CHEBI:30413"/>
    </cofactor>
</comment>
<dbReference type="InterPro" id="IPR001128">
    <property type="entry name" value="Cyt_P450"/>
</dbReference>
<keyword evidence="8" id="KW-1133">Transmembrane helix</keyword>
<dbReference type="PANTHER" id="PTHR24305">
    <property type="entry name" value="CYTOCHROME P450"/>
    <property type="match status" value="1"/>
</dbReference>
<dbReference type="GeneID" id="92039860"/>
<dbReference type="InterPro" id="IPR017972">
    <property type="entry name" value="Cyt_P450_CS"/>
</dbReference>
<keyword evidence="6 7" id="KW-0503">Monooxygenase</keyword>
<protein>
    <recommendedName>
        <fullName evidence="11">Pisatin demethylase</fullName>
    </recommendedName>
</protein>
<evidence type="ECO:0000313" key="9">
    <source>
        <dbReference type="EMBL" id="KAK8087524.1"/>
    </source>
</evidence>
<dbReference type="RefSeq" id="XP_066670418.1">
    <property type="nucleotide sequence ID" value="XM_066806800.1"/>
</dbReference>
<dbReference type="PROSITE" id="PS00086">
    <property type="entry name" value="CYTOCHROME_P450"/>
    <property type="match status" value="1"/>
</dbReference>
<dbReference type="InterPro" id="IPR050121">
    <property type="entry name" value="Cytochrome_P450_monoxygenase"/>
</dbReference>
<gene>
    <name evidence="9" type="ORF">PG997_002485</name>
</gene>
<keyword evidence="7" id="KW-0560">Oxidoreductase</keyword>
<evidence type="ECO:0000256" key="1">
    <source>
        <dbReference type="ARBA" id="ARBA00001971"/>
    </source>
</evidence>
<dbReference type="PANTHER" id="PTHR24305:SF232">
    <property type="entry name" value="P450, PUTATIVE (EUROFUNG)-RELATED"/>
    <property type="match status" value="1"/>
</dbReference>
<comment type="caution">
    <text evidence="9">The sequence shown here is derived from an EMBL/GenBank/DDBJ whole genome shotgun (WGS) entry which is preliminary data.</text>
</comment>
<keyword evidence="8" id="KW-0472">Membrane</keyword>
<dbReference type="InterPro" id="IPR036396">
    <property type="entry name" value="Cyt_P450_sf"/>
</dbReference>
<keyword evidence="5 7" id="KW-0408">Iron</keyword>
<comment type="similarity">
    <text evidence="2 7">Belongs to the cytochrome P450 family.</text>
</comment>